<reference evidence="3" key="1">
    <citation type="submission" date="2022-10" db="EMBL/GenBank/DDBJ databases">
        <title>Genome assembly of Pristionchus species.</title>
        <authorList>
            <person name="Yoshida K."/>
            <person name="Sommer R.J."/>
        </authorList>
    </citation>
    <scope>NUCLEOTIDE SEQUENCE [LARGE SCALE GENOMIC DNA]</scope>
    <source>
        <strain evidence="3">RS5460</strain>
    </source>
</reference>
<dbReference type="AlphaFoldDB" id="A0AAN5CQG5"/>
<gene>
    <name evidence="2" type="ORF">PMAYCL1PPCAC_18744</name>
</gene>
<evidence type="ECO:0000313" key="2">
    <source>
        <dbReference type="EMBL" id="GMR48549.1"/>
    </source>
</evidence>
<evidence type="ECO:0008006" key="4">
    <source>
        <dbReference type="Google" id="ProtNLM"/>
    </source>
</evidence>
<sequence>MRLLIIAIACLSTVFSITCDTCKGEKCTDHSLITPEACPQGIHFCYMMSSNGKLFDAGCAVDNYCAINKINGAVCGTCDSDRCNTYHLPPRFYGGGGDAWNGNGLAPSSLIASLAVIPIAAIVF</sequence>
<keyword evidence="1" id="KW-0732">Signal</keyword>
<protein>
    <recommendedName>
        <fullName evidence="4">DUF753 domain-containing protein</fullName>
    </recommendedName>
</protein>
<dbReference type="EMBL" id="BTRK01000004">
    <property type="protein sequence ID" value="GMR48549.1"/>
    <property type="molecule type" value="Genomic_DNA"/>
</dbReference>
<feature type="signal peptide" evidence="1">
    <location>
        <begin position="1"/>
        <end position="16"/>
    </location>
</feature>
<organism evidence="2 3">
    <name type="scientific">Pristionchus mayeri</name>
    <dbReference type="NCBI Taxonomy" id="1317129"/>
    <lineage>
        <taxon>Eukaryota</taxon>
        <taxon>Metazoa</taxon>
        <taxon>Ecdysozoa</taxon>
        <taxon>Nematoda</taxon>
        <taxon>Chromadorea</taxon>
        <taxon>Rhabditida</taxon>
        <taxon>Rhabditina</taxon>
        <taxon>Diplogasteromorpha</taxon>
        <taxon>Diplogasteroidea</taxon>
        <taxon>Neodiplogasteridae</taxon>
        <taxon>Pristionchus</taxon>
    </lineage>
</organism>
<evidence type="ECO:0000313" key="3">
    <source>
        <dbReference type="Proteomes" id="UP001328107"/>
    </source>
</evidence>
<feature type="chain" id="PRO_5043036873" description="DUF753 domain-containing protein" evidence="1">
    <location>
        <begin position="17"/>
        <end position="124"/>
    </location>
</feature>
<keyword evidence="3" id="KW-1185">Reference proteome</keyword>
<proteinExistence type="predicted"/>
<dbReference type="Proteomes" id="UP001328107">
    <property type="component" value="Unassembled WGS sequence"/>
</dbReference>
<evidence type="ECO:0000256" key="1">
    <source>
        <dbReference type="SAM" id="SignalP"/>
    </source>
</evidence>
<comment type="caution">
    <text evidence="2">The sequence shown here is derived from an EMBL/GenBank/DDBJ whole genome shotgun (WGS) entry which is preliminary data.</text>
</comment>
<accession>A0AAN5CQG5</accession>
<name>A0AAN5CQG5_9BILA</name>